<dbReference type="InterPro" id="IPR002575">
    <property type="entry name" value="Aminoglycoside_PTrfase"/>
</dbReference>
<dbReference type="InterPro" id="IPR011009">
    <property type="entry name" value="Kinase-like_dom_sf"/>
</dbReference>
<reference evidence="3" key="1">
    <citation type="journal article" date="2020" name="Stud. Mycol.">
        <title>101 Dothideomycetes genomes: a test case for predicting lifestyles and emergence of pathogens.</title>
        <authorList>
            <person name="Haridas S."/>
            <person name="Albert R."/>
            <person name="Binder M."/>
            <person name="Bloem J."/>
            <person name="Labutti K."/>
            <person name="Salamov A."/>
            <person name="Andreopoulos B."/>
            <person name="Baker S."/>
            <person name="Barry K."/>
            <person name="Bills G."/>
            <person name="Bluhm B."/>
            <person name="Cannon C."/>
            <person name="Castanera R."/>
            <person name="Culley D."/>
            <person name="Daum C."/>
            <person name="Ezra D."/>
            <person name="Gonzalez J."/>
            <person name="Henrissat B."/>
            <person name="Kuo A."/>
            <person name="Liang C."/>
            <person name="Lipzen A."/>
            <person name="Lutzoni F."/>
            <person name="Magnuson J."/>
            <person name="Mondo S."/>
            <person name="Nolan M."/>
            <person name="Ohm R."/>
            <person name="Pangilinan J."/>
            <person name="Park H.-J."/>
            <person name="Ramirez L."/>
            <person name="Alfaro M."/>
            <person name="Sun H."/>
            <person name="Tritt A."/>
            <person name="Yoshinaga Y."/>
            <person name="Zwiers L.-H."/>
            <person name="Turgeon B."/>
            <person name="Goodwin S."/>
            <person name="Spatafora J."/>
            <person name="Crous P."/>
            <person name="Grigoriev I."/>
        </authorList>
    </citation>
    <scope>NUCLEOTIDE SEQUENCE</scope>
    <source>
        <strain evidence="3">CBS 113818</strain>
    </source>
</reference>
<dbReference type="SUPFAM" id="SSF56112">
    <property type="entry name" value="Protein kinase-like (PK-like)"/>
    <property type="match status" value="1"/>
</dbReference>
<dbReference type="AlphaFoldDB" id="A0A6A7A3I5"/>
<feature type="domain" description="Aminoglycoside phosphotransferase" evidence="2">
    <location>
        <begin position="48"/>
        <end position="246"/>
    </location>
</feature>
<evidence type="ECO:0000259" key="2">
    <source>
        <dbReference type="Pfam" id="PF01636"/>
    </source>
</evidence>
<dbReference type="Gene3D" id="3.90.1200.10">
    <property type="match status" value="1"/>
</dbReference>
<evidence type="ECO:0000313" key="3">
    <source>
        <dbReference type="EMBL" id="KAF2827880.1"/>
    </source>
</evidence>
<dbReference type="PANTHER" id="PTHR21310">
    <property type="entry name" value="AMINOGLYCOSIDE PHOSPHOTRANSFERASE-RELATED-RELATED"/>
    <property type="match status" value="1"/>
</dbReference>
<organism evidence="3 4">
    <name type="scientific">Ophiobolus disseminans</name>
    <dbReference type="NCBI Taxonomy" id="1469910"/>
    <lineage>
        <taxon>Eukaryota</taxon>
        <taxon>Fungi</taxon>
        <taxon>Dikarya</taxon>
        <taxon>Ascomycota</taxon>
        <taxon>Pezizomycotina</taxon>
        <taxon>Dothideomycetes</taxon>
        <taxon>Pleosporomycetidae</taxon>
        <taxon>Pleosporales</taxon>
        <taxon>Pleosporineae</taxon>
        <taxon>Phaeosphaeriaceae</taxon>
        <taxon>Ophiobolus</taxon>
    </lineage>
</organism>
<sequence>MALQETDKLLCRRAVKEWYPWYVVQELEEQGGCSYTLLVSLSDNRSTTSTEYRRLIVQIRPAQYALDLSIAQTATATYVSLAPSIRALDLKLPQHLYAYEMERMPGTPLSRLLPRTSALGRDMENKQERLIKSFATFIAQGWDSTSKPGPTERKRRADSPMEDTSSMLLQCTGKVGSSLLHRLEKLSEQLPDARLRQRANTTLKRVKALHEYPIVLNHGDLIPSNILIDEETWNIIGIVDWAEAEYLPFGTCLYGLELLLGYPTSISLSSSHSKHNTSHTSRAQMFTYFDNAPHLREVFWKYLFEMAPEIEARQEHVQIMRDVGVLLWYGYAWDDGAIDRVVNDADDGVEVGCLRAFLNAA</sequence>
<dbReference type="EMBL" id="MU006223">
    <property type="protein sequence ID" value="KAF2827880.1"/>
    <property type="molecule type" value="Genomic_DNA"/>
</dbReference>
<dbReference type="InterPro" id="IPR051678">
    <property type="entry name" value="AGP_Transferase"/>
</dbReference>
<accession>A0A6A7A3I5</accession>
<protein>
    <recommendedName>
        <fullName evidence="2">Aminoglycoside phosphotransferase domain-containing protein</fullName>
    </recommendedName>
</protein>
<dbReference type="Pfam" id="PF01636">
    <property type="entry name" value="APH"/>
    <property type="match status" value="1"/>
</dbReference>
<proteinExistence type="predicted"/>
<keyword evidence="4" id="KW-1185">Reference proteome</keyword>
<gene>
    <name evidence="3" type="ORF">CC86DRAFT_369097</name>
</gene>
<feature type="region of interest" description="Disordered" evidence="1">
    <location>
        <begin position="143"/>
        <end position="163"/>
    </location>
</feature>
<dbReference type="PANTHER" id="PTHR21310:SF59">
    <property type="entry name" value="AMINOGLYCOSIDE PHOSPHOTRANSFERASE DOMAIN-CONTAINING PROTEIN"/>
    <property type="match status" value="1"/>
</dbReference>
<dbReference type="Proteomes" id="UP000799424">
    <property type="component" value="Unassembled WGS sequence"/>
</dbReference>
<feature type="compositionally biased region" description="Basic and acidic residues" evidence="1">
    <location>
        <begin position="150"/>
        <end position="159"/>
    </location>
</feature>
<evidence type="ECO:0000313" key="4">
    <source>
        <dbReference type="Proteomes" id="UP000799424"/>
    </source>
</evidence>
<name>A0A6A7A3I5_9PLEO</name>
<dbReference type="OrthoDB" id="5598852at2759"/>
<evidence type="ECO:0000256" key="1">
    <source>
        <dbReference type="SAM" id="MobiDB-lite"/>
    </source>
</evidence>